<dbReference type="InterPro" id="IPR018977">
    <property type="entry name" value="NurA_domain"/>
</dbReference>
<sequence>MLGKYKIALKPWEIPDVDLLEYEESEQFVSMAEEPIPYQGIMPKEDITIAFVDGVRRTEYALYLMDESGVSYEGAFVSLGAGAVIVKLGRLNQIKESMYNPVVKRYMVIRGVLKDIPPLGLGFEVRFVEDDLSKEINRIMKEELEASVAKKVAKGKGHSLLICDGTLSGKLRGTHCVGYIKTIKKLFMRKEDAYLLTHLKRGQRTPIIKVHYQRGQEEKERAEKYTWYVKLTDGEGIGSLARLEVFERVGLETAKHIADITAGILPILVSSVFQDRRAPQNLLPIKSLENFLRKHLGSYSLVRRQIEKLIYA</sequence>
<gene>
    <name evidence="2" type="ORF">SAMN06265353_0204</name>
</gene>
<proteinExistence type="predicted"/>
<dbReference type="OrthoDB" id="255198at2"/>
<reference evidence="3" key="1">
    <citation type="submission" date="2017-09" db="EMBL/GenBank/DDBJ databases">
        <authorList>
            <person name="Varghese N."/>
            <person name="Submissions S."/>
        </authorList>
    </citation>
    <scope>NUCLEOTIDE SEQUENCE [LARGE SCALE GENOMIC DNA]</scope>
    <source>
        <strain evidence="3">DSM 2913</strain>
    </source>
</reference>
<protein>
    <recommendedName>
        <fullName evidence="1">NurA domain-containing protein</fullName>
    </recommendedName>
</protein>
<evidence type="ECO:0000313" key="2">
    <source>
        <dbReference type="EMBL" id="SNZ11316.1"/>
    </source>
</evidence>
<dbReference type="EMBL" id="OBEN01000001">
    <property type="protein sequence ID" value="SNZ11316.1"/>
    <property type="molecule type" value="Genomic_DNA"/>
</dbReference>
<feature type="domain" description="NurA" evidence="1">
    <location>
        <begin position="48"/>
        <end position="282"/>
    </location>
</feature>
<dbReference type="SUPFAM" id="SSF53098">
    <property type="entry name" value="Ribonuclease H-like"/>
    <property type="match status" value="1"/>
</dbReference>
<keyword evidence="3" id="KW-1185">Reference proteome</keyword>
<dbReference type="RefSeq" id="WP_096600183.1">
    <property type="nucleotide sequence ID" value="NZ_OBEN01000001.1"/>
</dbReference>
<accession>A0A285NTT5</accession>
<organism evidence="2 3">
    <name type="scientific">Hydrogenobacter hydrogenophilus</name>
    <dbReference type="NCBI Taxonomy" id="35835"/>
    <lineage>
        <taxon>Bacteria</taxon>
        <taxon>Pseudomonadati</taxon>
        <taxon>Aquificota</taxon>
        <taxon>Aquificia</taxon>
        <taxon>Aquificales</taxon>
        <taxon>Aquificaceae</taxon>
        <taxon>Hydrogenobacter</taxon>
    </lineage>
</organism>
<dbReference type="Proteomes" id="UP000218627">
    <property type="component" value="Unassembled WGS sequence"/>
</dbReference>
<name>A0A285NTT5_9AQUI</name>
<evidence type="ECO:0000259" key="1">
    <source>
        <dbReference type="Pfam" id="PF09376"/>
    </source>
</evidence>
<evidence type="ECO:0000313" key="3">
    <source>
        <dbReference type="Proteomes" id="UP000218627"/>
    </source>
</evidence>
<dbReference type="Pfam" id="PF09376">
    <property type="entry name" value="NurA"/>
    <property type="match status" value="1"/>
</dbReference>
<dbReference type="AlphaFoldDB" id="A0A285NTT5"/>
<dbReference type="InterPro" id="IPR012337">
    <property type="entry name" value="RNaseH-like_sf"/>
</dbReference>